<dbReference type="EMBL" id="CATOUU010000697">
    <property type="protein sequence ID" value="CAI9941879.1"/>
    <property type="molecule type" value="Genomic_DNA"/>
</dbReference>
<dbReference type="Proteomes" id="UP001642409">
    <property type="component" value="Unassembled WGS sequence"/>
</dbReference>
<evidence type="ECO:0000313" key="3">
    <source>
        <dbReference type="Proteomes" id="UP001642409"/>
    </source>
</evidence>
<accession>A0AA86PLA8</accession>
<proteinExistence type="predicted"/>
<dbReference type="AlphaFoldDB" id="A0AA86PLA8"/>
<reference evidence="2 3" key="2">
    <citation type="submission" date="2024-07" db="EMBL/GenBank/DDBJ databases">
        <authorList>
            <person name="Akdeniz Z."/>
        </authorList>
    </citation>
    <scope>NUCLEOTIDE SEQUENCE [LARGE SCALE GENOMIC DNA]</scope>
</reference>
<evidence type="ECO:0000313" key="1">
    <source>
        <dbReference type="EMBL" id="CAI9941879.1"/>
    </source>
</evidence>
<name>A0AA86PLA8_9EUKA</name>
<sequence length="233" mass="27872">MSSNAIHKIKEIEQCQSKNCHHSNIIYNVMTLSETMYNFLFCQLSFDLNVKLETIRKLFTDLSTKYLYLSKRSLNSQSQSQNDFQLLSRQKINKQNDKIPLSQFKQQFVETVKAIIMEFNDSANYMTDKYICQVLVDYFQKNDQNLFWERVQKEISYKTKLQLKEYFQKSFLQCQYENISEQDKQKIVELTRAMSQSKPSEIVDVFFNQIGGEVYFRRKVVMFVQYLKRACTK</sequence>
<keyword evidence="3" id="KW-1185">Reference proteome</keyword>
<reference evidence="1" key="1">
    <citation type="submission" date="2023-06" db="EMBL/GenBank/DDBJ databases">
        <authorList>
            <person name="Kurt Z."/>
        </authorList>
    </citation>
    <scope>NUCLEOTIDE SEQUENCE</scope>
</reference>
<protein>
    <submittedName>
        <fullName evidence="2">Hypothetical_protein</fullName>
    </submittedName>
</protein>
<organism evidence="1">
    <name type="scientific">Hexamita inflata</name>
    <dbReference type="NCBI Taxonomy" id="28002"/>
    <lineage>
        <taxon>Eukaryota</taxon>
        <taxon>Metamonada</taxon>
        <taxon>Diplomonadida</taxon>
        <taxon>Hexamitidae</taxon>
        <taxon>Hexamitinae</taxon>
        <taxon>Hexamita</taxon>
    </lineage>
</organism>
<gene>
    <name evidence="2" type="ORF">HINF_LOCUS13012</name>
    <name evidence="1" type="ORF">HINF_LOCUS29524</name>
</gene>
<dbReference type="EMBL" id="CAXDID020000030">
    <property type="protein sequence ID" value="CAL5993333.1"/>
    <property type="molecule type" value="Genomic_DNA"/>
</dbReference>
<comment type="caution">
    <text evidence="1">The sequence shown here is derived from an EMBL/GenBank/DDBJ whole genome shotgun (WGS) entry which is preliminary data.</text>
</comment>
<evidence type="ECO:0000313" key="2">
    <source>
        <dbReference type="EMBL" id="CAL5993333.1"/>
    </source>
</evidence>